<dbReference type="InterPro" id="IPR050306">
    <property type="entry name" value="PfkB_Carbo_kinase"/>
</dbReference>
<dbReference type="Pfam" id="PF00294">
    <property type="entry name" value="PfkB"/>
    <property type="match status" value="1"/>
</dbReference>
<evidence type="ECO:0000256" key="6">
    <source>
        <dbReference type="ARBA" id="ARBA00023277"/>
    </source>
</evidence>
<sequence length="204" mass="22932">MLDDSLFVEIEIGQSVVVDDPEGPFTVKAFDTNHCPEAGMQVQDIEIIEQKPNIWLPLWPSPEEALDHIKSIWDKANLIKVCDVELEFLTGSNKIDDESAMSLWHPNLKLLVILGDLGCRYYTKIFHEVVGEPSHGHILGMGIGIKAKDVYGLTSSGKGCSKCYTEDFTKEKEDLEVRLREEMDSKLAKVVEKFAQKLQLMGIP</sequence>
<keyword evidence="6" id="KW-0119">Carbohydrate metabolism</keyword>
<keyword evidence="2" id="KW-0808">Transferase</keyword>
<evidence type="ECO:0000256" key="4">
    <source>
        <dbReference type="ARBA" id="ARBA00022777"/>
    </source>
</evidence>
<dbReference type="Gene3D" id="3.40.1190.20">
    <property type="match status" value="1"/>
</dbReference>
<feature type="domain" description="Carbohydrate kinase PfkB" evidence="7">
    <location>
        <begin position="30"/>
        <end position="124"/>
    </location>
</feature>
<dbReference type="GO" id="GO:0006000">
    <property type="term" value="P:fructose metabolic process"/>
    <property type="evidence" value="ECO:0007669"/>
    <property type="project" value="TreeGrafter"/>
</dbReference>
<dbReference type="GO" id="GO:0005829">
    <property type="term" value="C:cytosol"/>
    <property type="evidence" value="ECO:0007669"/>
    <property type="project" value="TreeGrafter"/>
</dbReference>
<dbReference type="AlphaFoldDB" id="A0AAW2DKL0"/>
<dbReference type="InterPro" id="IPR029056">
    <property type="entry name" value="Ribokinase-like"/>
</dbReference>
<dbReference type="InterPro" id="IPR011611">
    <property type="entry name" value="PfkB_dom"/>
</dbReference>
<dbReference type="PANTHER" id="PTHR43085:SF24">
    <property type="entry name" value="FRUCTOKINASE-4-RELATED"/>
    <property type="match status" value="1"/>
</dbReference>
<proteinExistence type="inferred from homology"/>
<comment type="caution">
    <text evidence="8">The sequence shown here is derived from an EMBL/GenBank/DDBJ whole genome shotgun (WGS) entry which is preliminary data.</text>
</comment>
<dbReference type="Proteomes" id="UP001459277">
    <property type="component" value="Unassembled WGS sequence"/>
</dbReference>
<keyword evidence="4" id="KW-0418">Kinase</keyword>
<evidence type="ECO:0000256" key="1">
    <source>
        <dbReference type="ARBA" id="ARBA00010688"/>
    </source>
</evidence>
<evidence type="ECO:0000259" key="7">
    <source>
        <dbReference type="Pfam" id="PF00294"/>
    </source>
</evidence>
<keyword evidence="5" id="KW-0067">ATP-binding</keyword>
<keyword evidence="9" id="KW-1185">Reference proteome</keyword>
<comment type="similarity">
    <text evidence="1">Belongs to the carbohydrate kinase PfkB family.</text>
</comment>
<name>A0AAW2DKL0_9ROSI</name>
<keyword evidence="3" id="KW-0547">Nucleotide-binding</keyword>
<accession>A0AAW2DKL0</accession>
<evidence type="ECO:0000256" key="2">
    <source>
        <dbReference type="ARBA" id="ARBA00022679"/>
    </source>
</evidence>
<dbReference type="EMBL" id="JAZDWU010000002">
    <property type="protein sequence ID" value="KAL0010044.1"/>
    <property type="molecule type" value="Genomic_DNA"/>
</dbReference>
<dbReference type="GO" id="GO:0005524">
    <property type="term" value="F:ATP binding"/>
    <property type="evidence" value="ECO:0007669"/>
    <property type="project" value="UniProtKB-KW"/>
</dbReference>
<evidence type="ECO:0000313" key="8">
    <source>
        <dbReference type="EMBL" id="KAL0010044.1"/>
    </source>
</evidence>
<gene>
    <name evidence="8" type="ORF">SO802_005152</name>
</gene>
<organism evidence="8 9">
    <name type="scientific">Lithocarpus litseifolius</name>
    <dbReference type="NCBI Taxonomy" id="425828"/>
    <lineage>
        <taxon>Eukaryota</taxon>
        <taxon>Viridiplantae</taxon>
        <taxon>Streptophyta</taxon>
        <taxon>Embryophyta</taxon>
        <taxon>Tracheophyta</taxon>
        <taxon>Spermatophyta</taxon>
        <taxon>Magnoliopsida</taxon>
        <taxon>eudicotyledons</taxon>
        <taxon>Gunneridae</taxon>
        <taxon>Pentapetalae</taxon>
        <taxon>rosids</taxon>
        <taxon>fabids</taxon>
        <taxon>Fagales</taxon>
        <taxon>Fagaceae</taxon>
        <taxon>Lithocarpus</taxon>
    </lineage>
</organism>
<protein>
    <recommendedName>
        <fullName evidence="7">Carbohydrate kinase PfkB domain-containing protein</fullName>
    </recommendedName>
</protein>
<dbReference type="SUPFAM" id="SSF53613">
    <property type="entry name" value="Ribokinase-like"/>
    <property type="match status" value="1"/>
</dbReference>
<evidence type="ECO:0000256" key="3">
    <source>
        <dbReference type="ARBA" id="ARBA00022741"/>
    </source>
</evidence>
<dbReference type="GO" id="GO:0008865">
    <property type="term" value="F:fructokinase activity"/>
    <property type="evidence" value="ECO:0007669"/>
    <property type="project" value="TreeGrafter"/>
</dbReference>
<dbReference type="PANTHER" id="PTHR43085">
    <property type="entry name" value="HEXOKINASE FAMILY MEMBER"/>
    <property type="match status" value="1"/>
</dbReference>
<evidence type="ECO:0000313" key="9">
    <source>
        <dbReference type="Proteomes" id="UP001459277"/>
    </source>
</evidence>
<evidence type="ECO:0000256" key="5">
    <source>
        <dbReference type="ARBA" id="ARBA00022840"/>
    </source>
</evidence>
<reference evidence="8 9" key="1">
    <citation type="submission" date="2024-01" db="EMBL/GenBank/DDBJ databases">
        <title>A telomere-to-telomere, gap-free genome of sweet tea (Lithocarpus litseifolius).</title>
        <authorList>
            <person name="Zhou J."/>
        </authorList>
    </citation>
    <scope>NUCLEOTIDE SEQUENCE [LARGE SCALE GENOMIC DNA]</scope>
    <source>
        <strain evidence="8">Zhou-2022a</strain>
        <tissue evidence="8">Leaf</tissue>
    </source>
</reference>